<dbReference type="EMBL" id="CAXLJM020000068">
    <property type="protein sequence ID" value="CAL8124548.1"/>
    <property type="molecule type" value="Genomic_DNA"/>
</dbReference>
<evidence type="ECO:0000313" key="5">
    <source>
        <dbReference type="EMBL" id="CAL8124548.1"/>
    </source>
</evidence>
<dbReference type="InterPro" id="IPR036770">
    <property type="entry name" value="Ankyrin_rpt-contain_sf"/>
</dbReference>
<comment type="caution">
    <text evidence="5">The sequence shown here is derived from an EMBL/GenBank/DDBJ whole genome shotgun (WGS) entry which is preliminary data.</text>
</comment>
<keyword evidence="2 3" id="KW-0040">ANK repeat</keyword>
<accession>A0ABP1RBD3</accession>
<proteinExistence type="predicted"/>
<name>A0ABP1RBD3_9HEXA</name>
<dbReference type="Gene3D" id="3.40.50.300">
    <property type="entry name" value="P-loop containing nucleotide triphosphate hydrolases"/>
    <property type="match status" value="1"/>
</dbReference>
<dbReference type="Pfam" id="PF12796">
    <property type="entry name" value="Ank_2"/>
    <property type="match status" value="1"/>
</dbReference>
<dbReference type="PANTHER" id="PTHR24198">
    <property type="entry name" value="ANKYRIN REPEAT AND PROTEIN KINASE DOMAIN-CONTAINING PROTEIN"/>
    <property type="match status" value="1"/>
</dbReference>
<dbReference type="InterPro" id="IPR002110">
    <property type="entry name" value="Ankyrin_rpt"/>
</dbReference>
<evidence type="ECO:0000256" key="3">
    <source>
        <dbReference type="PROSITE-ProRule" id="PRU00023"/>
    </source>
</evidence>
<reference evidence="5 6" key="1">
    <citation type="submission" date="2024-08" db="EMBL/GenBank/DDBJ databases">
        <authorList>
            <person name="Cucini C."/>
            <person name="Frati F."/>
        </authorList>
    </citation>
    <scope>NUCLEOTIDE SEQUENCE [LARGE SCALE GENOMIC DNA]</scope>
</reference>
<evidence type="ECO:0000256" key="1">
    <source>
        <dbReference type="ARBA" id="ARBA00022737"/>
    </source>
</evidence>
<dbReference type="Gene3D" id="1.25.40.20">
    <property type="entry name" value="Ankyrin repeat-containing domain"/>
    <property type="match status" value="2"/>
</dbReference>
<evidence type="ECO:0000256" key="2">
    <source>
        <dbReference type="ARBA" id="ARBA00023043"/>
    </source>
</evidence>
<evidence type="ECO:0000259" key="4">
    <source>
        <dbReference type="PROSITE" id="PS50837"/>
    </source>
</evidence>
<dbReference type="SUPFAM" id="SSF140860">
    <property type="entry name" value="Pseudo ankyrin repeat-like"/>
    <property type="match status" value="1"/>
</dbReference>
<keyword evidence="1" id="KW-0677">Repeat</keyword>
<dbReference type="PROSITE" id="PS50088">
    <property type="entry name" value="ANK_REPEAT"/>
    <property type="match status" value="2"/>
</dbReference>
<dbReference type="PRINTS" id="PR01415">
    <property type="entry name" value="ANKYRIN"/>
</dbReference>
<dbReference type="Proteomes" id="UP001642540">
    <property type="component" value="Unassembled WGS sequence"/>
</dbReference>
<feature type="repeat" description="ANK" evidence="3">
    <location>
        <begin position="1226"/>
        <end position="1266"/>
    </location>
</feature>
<feature type="repeat" description="ANK" evidence="3">
    <location>
        <begin position="1190"/>
        <end position="1225"/>
    </location>
</feature>
<dbReference type="SMART" id="SM00248">
    <property type="entry name" value="ANK"/>
    <property type="match status" value="9"/>
</dbReference>
<feature type="domain" description="NACHT" evidence="4">
    <location>
        <begin position="11"/>
        <end position="121"/>
    </location>
</feature>
<dbReference type="PANTHER" id="PTHR24198:SF165">
    <property type="entry name" value="ANKYRIN REPEAT-CONTAINING PROTEIN-RELATED"/>
    <property type="match status" value="1"/>
</dbReference>
<protein>
    <recommendedName>
        <fullName evidence="4">NACHT domain-containing protein</fullName>
    </recommendedName>
</protein>
<dbReference type="InterPro" id="IPR027417">
    <property type="entry name" value="P-loop_NTPase"/>
</dbReference>
<dbReference type="PROSITE" id="PS50837">
    <property type="entry name" value="NACHT"/>
    <property type="match status" value="1"/>
</dbReference>
<evidence type="ECO:0000313" key="6">
    <source>
        <dbReference type="Proteomes" id="UP001642540"/>
    </source>
</evidence>
<dbReference type="Pfam" id="PF05729">
    <property type="entry name" value="NACHT"/>
    <property type="match status" value="1"/>
</dbReference>
<dbReference type="PROSITE" id="PS50297">
    <property type="entry name" value="ANK_REP_REGION"/>
    <property type="match status" value="1"/>
</dbReference>
<organism evidence="5 6">
    <name type="scientific">Orchesella dallaii</name>
    <dbReference type="NCBI Taxonomy" id="48710"/>
    <lineage>
        <taxon>Eukaryota</taxon>
        <taxon>Metazoa</taxon>
        <taxon>Ecdysozoa</taxon>
        <taxon>Arthropoda</taxon>
        <taxon>Hexapoda</taxon>
        <taxon>Collembola</taxon>
        <taxon>Entomobryomorpha</taxon>
        <taxon>Entomobryoidea</taxon>
        <taxon>Orchesellidae</taxon>
        <taxon>Orchesellinae</taxon>
        <taxon>Orchesella</taxon>
    </lineage>
</organism>
<dbReference type="InterPro" id="IPR007111">
    <property type="entry name" value="NACHT_NTPase"/>
</dbReference>
<dbReference type="SUPFAM" id="SSF52540">
    <property type="entry name" value="P-loop containing nucleoside triphosphate hydrolases"/>
    <property type="match status" value="1"/>
</dbReference>
<dbReference type="SUPFAM" id="SSF48403">
    <property type="entry name" value="Ankyrin repeat"/>
    <property type="match status" value="2"/>
</dbReference>
<sequence length="1304" mass="151261">MSESFWISYKKTSCISGASGTGKTLMLISLAKQILQRKINRLVRFIFLREFVSEVQKRTRGECEINKELLINIIAGQASQSEFGKDVVRELFKCENHKKILFFDGYDEILPNQKETCNQILQIVRNWKSVELFITTQSHALTELENIFGIVGYTIWQVKDELLIKYFETAWGKNGTRRNERLNDFAKKCLSSLRRNVSEFFECEMIAGRPFQCSLLREILNDKAIEYSKERSKIFEFDIASLFDLYKKVVEIWMHKFKPSMRKSPEIKAKIFANGHMYAALKYLFPEHALKFKDILVGDMEFDTQELYASGILQKKETLDDNETIPRFVHPTFAQYFLGLFITRMLAYHTDFNWKFFNISIFLDFFVESVLSVNELPVNLITSSMNICRSEPIKSYSFQYPVLSYFINAHLKRDENKNFGGISPWTKDSDKVYNVLSACLTHDFPVLYAHTAMAHTRLLQDNPSRLADLLLLSAKHSTLEQFKIVGKQAKDFLKTSTPSTSEFPDVTPLHVSVQRGHFSITNFLLNTYPESEWRKVKYLMHCCIAESIYDNDNIILEKIQIMKLISLKKTEFMNERLPSGMSPIFLPNLDLQLLECLITCGADLNLLHQDISLLHKLPEANNISPESYHDLVSIMLVRGFNHLNFPDSDQRTPFHLAMLKIELLEKTVKLFALYGANFHAIDESGDTILFYGVRGGRSNTLLSCVLSNGASIAHKNKENENILHICAKYGNYAALEHFLKFPEVGPNEVNGDDRWRSSPFILAMKHEKVIPISLINLMEEKGLKMTRKLASYALEQLNSKTFPKYWDYWEFELMDYLMDRGGRLWHKNQPRFDELSLSELRSDVLQKFFEPCVFQISYKWWTKKAYCSRKIQSFKFVDESVTHLEALITKQKSNTILDHLKRNITTEIACKWIHASVIGSHINLLKLMIELETHKKLVEFELEDLLVLAVKCANEAVIDEVKQIYEKQTRTKIQDFKLELVNDEINHTTYESILCVAALRGVYSVVNHLLNMYGFSFMLNEGAYQGALGFCVCDTLKLHDDQISERIRIIERLLQEYPAWIQINEISSPNPNHYLTSPLLYPDIHIDLLIHLIRLGINVHNVSKNSLSNILHRSPEYLTLDQYEKLVRELLRKNSQLFQSKDKYNRTPLHSAMYYLNLVEPILELFFSAKVDFTTKDYTEGVTPNEKDEQGWTPLHYAVYGSRNNTLEILQVLLQHGSDVHAIDKKENTPLHCIFTNRLFEQIKKIQHEVVEALLQHGADVNRANKKSFTSLKMALICNERHVIEKRTIELMKEASTRRGSSSK</sequence>
<keyword evidence="6" id="KW-1185">Reference proteome</keyword>
<gene>
    <name evidence="5" type="ORF">ODALV1_LOCUS20657</name>
</gene>